<dbReference type="AlphaFoldDB" id="A0A2G8SVI9"/>
<dbReference type="Proteomes" id="UP000228593">
    <property type="component" value="Unassembled WGS sequence"/>
</dbReference>
<dbReference type="InterPro" id="IPR002514">
    <property type="entry name" value="Transposase_8"/>
</dbReference>
<dbReference type="EMBL" id="PDOB01000092">
    <property type="protein sequence ID" value="PIL37781.1"/>
    <property type="molecule type" value="Genomic_DNA"/>
</dbReference>
<dbReference type="OrthoDB" id="9765502at2"/>
<comment type="caution">
    <text evidence="1">The sequence shown here is derived from an EMBL/GenBank/DDBJ whole genome shotgun (WGS) entry which is preliminary data.</text>
</comment>
<dbReference type="GO" id="GO:0006313">
    <property type="term" value="P:DNA transposition"/>
    <property type="evidence" value="ECO:0007669"/>
    <property type="project" value="InterPro"/>
</dbReference>
<sequence>MAEIKKRKVHSAEFKGKVGLEAVRGVRTVNEIAQQHGVHPVMVAQWKKEILARAGTLFEGKRGPKAEAAHGDDDRLYGEIGRLKMELDWLKKKSGL</sequence>
<name>A0A2G8SVI9_9BURK</name>
<keyword evidence="2" id="KW-1185">Reference proteome</keyword>
<dbReference type="SUPFAM" id="SSF46689">
    <property type="entry name" value="Homeodomain-like"/>
    <property type="match status" value="1"/>
</dbReference>
<dbReference type="InterPro" id="IPR009057">
    <property type="entry name" value="Homeodomain-like_sf"/>
</dbReference>
<reference evidence="1 2" key="1">
    <citation type="submission" date="2017-10" db="EMBL/GenBank/DDBJ databases">
        <title>Massilia psychrophilum sp. nov., a novel purple-pigmented bacterium isolated from Tianshan glacier, Xinjiang Municipality, China.</title>
        <authorList>
            <person name="Wang H."/>
        </authorList>
    </citation>
    <scope>NUCLEOTIDE SEQUENCE [LARGE SCALE GENOMIC DNA]</scope>
    <source>
        <strain evidence="1 2">JCM 30813</strain>
    </source>
</reference>
<proteinExistence type="predicted"/>
<organism evidence="1 2">
    <name type="scientific">Massilia psychrophila</name>
    <dbReference type="NCBI Taxonomy" id="1603353"/>
    <lineage>
        <taxon>Bacteria</taxon>
        <taxon>Pseudomonadati</taxon>
        <taxon>Pseudomonadota</taxon>
        <taxon>Betaproteobacteria</taxon>
        <taxon>Burkholderiales</taxon>
        <taxon>Oxalobacteraceae</taxon>
        <taxon>Telluria group</taxon>
        <taxon>Massilia</taxon>
    </lineage>
</organism>
<dbReference type="GO" id="GO:0003677">
    <property type="term" value="F:DNA binding"/>
    <property type="evidence" value="ECO:0007669"/>
    <property type="project" value="InterPro"/>
</dbReference>
<evidence type="ECO:0000313" key="2">
    <source>
        <dbReference type="Proteomes" id="UP000228593"/>
    </source>
</evidence>
<evidence type="ECO:0008006" key="3">
    <source>
        <dbReference type="Google" id="ProtNLM"/>
    </source>
</evidence>
<dbReference type="Pfam" id="PF01527">
    <property type="entry name" value="HTH_Tnp_1"/>
    <property type="match status" value="1"/>
</dbReference>
<gene>
    <name evidence="1" type="ORF">CR103_21705</name>
</gene>
<dbReference type="GO" id="GO:0004803">
    <property type="term" value="F:transposase activity"/>
    <property type="evidence" value="ECO:0007669"/>
    <property type="project" value="InterPro"/>
</dbReference>
<evidence type="ECO:0000313" key="1">
    <source>
        <dbReference type="EMBL" id="PIL37781.1"/>
    </source>
</evidence>
<protein>
    <recommendedName>
        <fullName evidence="3">Transposase</fullName>
    </recommendedName>
</protein>
<accession>A0A2G8SVI9</accession>